<evidence type="ECO:0000256" key="1">
    <source>
        <dbReference type="SAM" id="Phobius"/>
    </source>
</evidence>
<reference evidence="2 3" key="1">
    <citation type="submission" date="2016-10" db="EMBL/GenBank/DDBJ databases">
        <authorList>
            <person name="de Groot N.N."/>
        </authorList>
    </citation>
    <scope>NUCLEOTIDE SEQUENCE [LARGE SCALE GENOMIC DNA]</scope>
    <source>
        <strain evidence="2">1</strain>
    </source>
</reference>
<protein>
    <recommendedName>
        <fullName evidence="4">HdeD family acid-resistance protein</fullName>
    </recommendedName>
</protein>
<feature type="transmembrane region" description="Helical" evidence="1">
    <location>
        <begin position="153"/>
        <end position="175"/>
    </location>
</feature>
<dbReference type="OrthoDB" id="8546222at2"/>
<dbReference type="PANTHER" id="PTHR34989">
    <property type="entry name" value="PROTEIN HDED"/>
    <property type="match status" value="1"/>
</dbReference>
<feature type="transmembrane region" description="Helical" evidence="1">
    <location>
        <begin position="95"/>
        <end position="116"/>
    </location>
</feature>
<sequence length="189" mass="20417">MQPTNTQLNLSPPSGWFKIFGIVFILGGFAALFAPVVAGIAIELLLGWLFFISGCIQAGSALTTRKHESFWFRLLWAVLFLVVGSWLLIRPAEGIQALAFVVGTLFVVEGVMKLIYSWHWRSQPKIGWLVASGVLSIAIAMILLGDWPQQSAALLGILVGINLLASGTVALLLGFRASVADNTGHNKND</sequence>
<evidence type="ECO:0000313" key="2">
    <source>
        <dbReference type="EMBL" id="SCZ84268.1"/>
    </source>
</evidence>
<feature type="transmembrane region" description="Helical" evidence="1">
    <location>
        <begin position="20"/>
        <end position="50"/>
    </location>
</feature>
<feature type="transmembrane region" description="Helical" evidence="1">
    <location>
        <begin position="128"/>
        <end position="147"/>
    </location>
</feature>
<evidence type="ECO:0000313" key="3">
    <source>
        <dbReference type="Proteomes" id="UP000198729"/>
    </source>
</evidence>
<keyword evidence="1" id="KW-0812">Transmembrane</keyword>
<dbReference type="Pfam" id="PF03729">
    <property type="entry name" value="DUF308"/>
    <property type="match status" value="1"/>
</dbReference>
<feature type="transmembrane region" description="Helical" evidence="1">
    <location>
        <begin position="70"/>
        <end position="89"/>
    </location>
</feature>
<dbReference type="RefSeq" id="WP_090283616.1">
    <property type="nucleotide sequence ID" value="NZ_FMWO01000020.1"/>
</dbReference>
<dbReference type="InterPro" id="IPR052712">
    <property type="entry name" value="Acid_resist_chaperone_HdeD"/>
</dbReference>
<gene>
    <name evidence="2" type="ORF">NSMM_150006</name>
</gene>
<dbReference type="EMBL" id="FMWO01000020">
    <property type="protein sequence ID" value="SCZ84268.1"/>
    <property type="molecule type" value="Genomic_DNA"/>
</dbReference>
<keyword evidence="3" id="KW-1185">Reference proteome</keyword>
<dbReference type="Proteomes" id="UP000198729">
    <property type="component" value="Unassembled WGS sequence"/>
</dbReference>
<dbReference type="AlphaFoldDB" id="A0A1G5SAX3"/>
<name>A0A1G5SAX3_9PROT</name>
<evidence type="ECO:0008006" key="4">
    <source>
        <dbReference type="Google" id="ProtNLM"/>
    </source>
</evidence>
<keyword evidence="1" id="KW-1133">Transmembrane helix</keyword>
<dbReference type="PANTHER" id="PTHR34989:SF1">
    <property type="entry name" value="PROTEIN HDED"/>
    <property type="match status" value="1"/>
</dbReference>
<keyword evidence="1" id="KW-0472">Membrane</keyword>
<dbReference type="GO" id="GO:0005886">
    <property type="term" value="C:plasma membrane"/>
    <property type="evidence" value="ECO:0007669"/>
    <property type="project" value="TreeGrafter"/>
</dbReference>
<dbReference type="InterPro" id="IPR005325">
    <property type="entry name" value="DUF308_memb"/>
</dbReference>
<organism evidence="2 3">
    <name type="scientific">Nitrosomonas mobilis</name>
    <dbReference type="NCBI Taxonomy" id="51642"/>
    <lineage>
        <taxon>Bacteria</taxon>
        <taxon>Pseudomonadati</taxon>
        <taxon>Pseudomonadota</taxon>
        <taxon>Betaproteobacteria</taxon>
        <taxon>Nitrosomonadales</taxon>
        <taxon>Nitrosomonadaceae</taxon>
        <taxon>Nitrosomonas</taxon>
    </lineage>
</organism>
<proteinExistence type="predicted"/>
<accession>A0A1G5SAX3</accession>
<dbReference type="STRING" id="51642.NSMM_150006"/>